<reference evidence="3" key="1">
    <citation type="submission" date="2015-07" db="EMBL/GenBank/DDBJ databases">
        <title>Draft genome sequence of the purine-degrading Gottschalkia purinilyticum DSM 1384 (formerly Clostridium purinilyticum).</title>
        <authorList>
            <person name="Poehlein A."/>
            <person name="Schiel-Bengelsdorf B."/>
            <person name="Bengelsdorf F.R."/>
            <person name="Daniel R."/>
            <person name="Duerre P."/>
        </authorList>
    </citation>
    <scope>NUCLEOTIDE SEQUENCE [LARGE SCALE GENOMIC DNA]</scope>
    <source>
        <strain evidence="3">DSM 1384</strain>
    </source>
</reference>
<organism evidence="2 3">
    <name type="scientific">Gottschalkia purinilytica</name>
    <name type="common">Clostridium purinilyticum</name>
    <dbReference type="NCBI Taxonomy" id="1503"/>
    <lineage>
        <taxon>Bacteria</taxon>
        <taxon>Bacillati</taxon>
        <taxon>Bacillota</taxon>
        <taxon>Tissierellia</taxon>
        <taxon>Tissierellales</taxon>
        <taxon>Gottschalkiaceae</taxon>
        <taxon>Gottschalkia</taxon>
    </lineage>
</organism>
<dbReference type="PANTHER" id="PTHR36179">
    <property type="entry name" value="LUD_DOM DOMAIN-CONTAINING PROTEIN"/>
    <property type="match status" value="1"/>
</dbReference>
<dbReference type="Pfam" id="PF02589">
    <property type="entry name" value="LUD_dom"/>
    <property type="match status" value="1"/>
</dbReference>
<protein>
    <recommendedName>
        <fullName evidence="1">LUD domain-containing protein</fullName>
    </recommendedName>
</protein>
<dbReference type="InterPro" id="IPR003741">
    <property type="entry name" value="LUD_dom"/>
</dbReference>
<evidence type="ECO:0000313" key="2">
    <source>
        <dbReference type="EMBL" id="KNF09405.1"/>
    </source>
</evidence>
<dbReference type="Proteomes" id="UP000037267">
    <property type="component" value="Unassembled WGS sequence"/>
</dbReference>
<dbReference type="PANTHER" id="PTHR36179:SF2">
    <property type="entry name" value="LUD DOMAIN-CONTAINING PROTEIN"/>
    <property type="match status" value="1"/>
</dbReference>
<evidence type="ECO:0000259" key="1">
    <source>
        <dbReference type="Pfam" id="PF02589"/>
    </source>
</evidence>
<proteinExistence type="predicted"/>
<evidence type="ECO:0000313" key="3">
    <source>
        <dbReference type="Proteomes" id="UP000037267"/>
    </source>
</evidence>
<dbReference type="OrthoDB" id="9809147at2"/>
<comment type="caution">
    <text evidence="2">The sequence shown here is derived from an EMBL/GenBank/DDBJ whole genome shotgun (WGS) entry which is preliminary data.</text>
</comment>
<dbReference type="STRING" id="1503.CLPU_3c01830"/>
<accession>A0A0L0WD98</accession>
<sequence>MIYGPDNVIIVVGKNKVCNTLDEAIQRAKNISALLNAKRAGYNPPCVELSKCVDCKTDQRVCFNLVILEGQYVKNRMKIFLIREDLGF</sequence>
<keyword evidence="3" id="KW-1185">Reference proteome</keyword>
<dbReference type="AlphaFoldDB" id="A0A0L0WD98"/>
<dbReference type="EMBL" id="LGSS01000003">
    <property type="protein sequence ID" value="KNF09405.1"/>
    <property type="molecule type" value="Genomic_DNA"/>
</dbReference>
<name>A0A0L0WD98_GOTPU</name>
<feature type="domain" description="LUD" evidence="1">
    <location>
        <begin position="1"/>
        <end position="82"/>
    </location>
</feature>
<gene>
    <name evidence="2" type="ORF">CLPU_3c01830</name>
</gene>